<evidence type="ECO:0000256" key="5">
    <source>
        <dbReference type="ARBA" id="ARBA00047317"/>
    </source>
</evidence>
<reference evidence="8" key="2">
    <citation type="submission" date="2023-06" db="EMBL/GenBank/DDBJ databases">
        <authorList>
            <person name="Lucena T."/>
            <person name="Sun Q."/>
        </authorList>
    </citation>
    <scope>NUCLEOTIDE SEQUENCE</scope>
    <source>
        <strain evidence="8">CECT 7703</strain>
    </source>
</reference>
<dbReference type="NCBIfam" id="TIGR00177">
    <property type="entry name" value="molyb_syn"/>
    <property type="match status" value="1"/>
</dbReference>
<dbReference type="Gene3D" id="3.90.105.10">
    <property type="entry name" value="Molybdopterin biosynthesis moea protein, domain 2"/>
    <property type="match status" value="1"/>
</dbReference>
<dbReference type="Pfam" id="PF00994">
    <property type="entry name" value="MoCF_biosynth"/>
    <property type="match status" value="1"/>
</dbReference>
<dbReference type="InterPro" id="IPR008284">
    <property type="entry name" value="MoCF_biosynth_CS"/>
</dbReference>
<dbReference type="Gene3D" id="2.170.190.11">
    <property type="entry name" value="Molybdopterin biosynthesis moea protein, domain 3"/>
    <property type="match status" value="1"/>
</dbReference>
<dbReference type="Proteomes" id="UP001180081">
    <property type="component" value="Unassembled WGS sequence"/>
</dbReference>
<dbReference type="EMBL" id="JAUFPU010000004">
    <property type="protein sequence ID" value="MDN3576419.1"/>
    <property type="molecule type" value="Genomic_DNA"/>
</dbReference>
<keyword evidence="6" id="KW-0808">Transferase</keyword>
<comment type="cofactor">
    <cofactor evidence="6">
        <name>Mg(2+)</name>
        <dbReference type="ChEBI" id="CHEBI:18420"/>
    </cofactor>
</comment>
<dbReference type="Gene3D" id="3.40.980.10">
    <property type="entry name" value="MoaB/Mog-like domain"/>
    <property type="match status" value="1"/>
</dbReference>
<dbReference type="CDD" id="cd00887">
    <property type="entry name" value="MoeA"/>
    <property type="match status" value="1"/>
</dbReference>
<dbReference type="RefSeq" id="WP_290331977.1">
    <property type="nucleotide sequence ID" value="NZ_JAUFPU010000004.1"/>
</dbReference>
<dbReference type="InterPro" id="IPR036688">
    <property type="entry name" value="MoeA_C_domain_IV_sf"/>
</dbReference>
<sequence>MHSLEDIQHFLASHPVATPGTEQVPLHLAAGRVSTQTIKATHELPDFDNSAMDGYAIAMRPEQPLGPFRLVGYAAAGAGERLQIAAGESVRVLTGAPLPLGCQGVVPQEQVKVEGDQVHLASPLCYGAHMRLRGSELSAGSVLLYRGERLRPLQVGLLATQGHAALEVYRRPVIGVLSTGSELQALGQPLAPGQIYDANRPQLLALAARAGAEVLDLGWVPDDLEVTRERLQAAAGQCDILVSSGGASVGEADHVRTAVEALGAISHWQVAIKPGKPFAFGHVQGKPFLGLPGNPVAAAITFLLLARPFIQRACGENMRSRLPCYLPLAESVENMALRRQFLRARLLEQEGQRCVQAYEQQGSAALASLAEADVLLEIPERTRLAAGMRVRCHHLFELA</sequence>
<dbReference type="PANTHER" id="PTHR10192:SF5">
    <property type="entry name" value="GEPHYRIN"/>
    <property type="match status" value="1"/>
</dbReference>
<dbReference type="SUPFAM" id="SSF53218">
    <property type="entry name" value="Molybdenum cofactor biosynthesis proteins"/>
    <property type="match status" value="1"/>
</dbReference>
<dbReference type="Pfam" id="PF03453">
    <property type="entry name" value="MoeA_N"/>
    <property type="match status" value="1"/>
</dbReference>
<keyword evidence="6" id="KW-0500">Molybdenum</keyword>
<evidence type="ECO:0000313" key="8">
    <source>
        <dbReference type="EMBL" id="MDN3576419.1"/>
    </source>
</evidence>
<keyword evidence="6" id="KW-0460">Magnesium</keyword>
<evidence type="ECO:0000256" key="1">
    <source>
        <dbReference type="ARBA" id="ARBA00002901"/>
    </source>
</evidence>
<name>A0ABT8B4J4_9NEIS</name>
<keyword evidence="6" id="KW-0479">Metal-binding</keyword>
<dbReference type="PANTHER" id="PTHR10192">
    <property type="entry name" value="MOLYBDOPTERIN BIOSYNTHESIS PROTEIN"/>
    <property type="match status" value="1"/>
</dbReference>
<organism evidence="8 9">
    <name type="scientific">Chitinimonas viridis</name>
    <dbReference type="NCBI Taxonomy" id="664880"/>
    <lineage>
        <taxon>Bacteria</taxon>
        <taxon>Pseudomonadati</taxon>
        <taxon>Pseudomonadota</taxon>
        <taxon>Betaproteobacteria</taxon>
        <taxon>Neisseriales</taxon>
        <taxon>Chitinibacteraceae</taxon>
        <taxon>Chitinimonas</taxon>
    </lineage>
</organism>
<dbReference type="SMART" id="SM00852">
    <property type="entry name" value="MoCF_biosynth"/>
    <property type="match status" value="1"/>
</dbReference>
<dbReference type="InterPro" id="IPR038987">
    <property type="entry name" value="MoeA-like"/>
</dbReference>
<proteinExistence type="inferred from homology"/>
<accession>A0ABT8B4J4</accession>
<dbReference type="InterPro" id="IPR036425">
    <property type="entry name" value="MoaB/Mog-like_dom_sf"/>
</dbReference>
<dbReference type="PROSITE" id="PS01079">
    <property type="entry name" value="MOCF_BIOSYNTHESIS_2"/>
    <property type="match status" value="1"/>
</dbReference>
<dbReference type="EC" id="2.10.1.1" evidence="6"/>
<evidence type="ECO:0000256" key="6">
    <source>
        <dbReference type="RuleBase" id="RU365090"/>
    </source>
</evidence>
<comment type="function">
    <text evidence="1 6">Catalyzes the insertion of molybdate into adenylated molybdopterin with the concomitant release of AMP.</text>
</comment>
<comment type="catalytic activity">
    <reaction evidence="5">
        <text>adenylyl-molybdopterin + molybdate = Mo-molybdopterin + AMP + H(+)</text>
        <dbReference type="Rhea" id="RHEA:35047"/>
        <dbReference type="ChEBI" id="CHEBI:15378"/>
        <dbReference type="ChEBI" id="CHEBI:36264"/>
        <dbReference type="ChEBI" id="CHEBI:62727"/>
        <dbReference type="ChEBI" id="CHEBI:71302"/>
        <dbReference type="ChEBI" id="CHEBI:456215"/>
        <dbReference type="EC" id="2.10.1.1"/>
    </reaction>
</comment>
<comment type="caution">
    <text evidence="8">The sequence shown here is derived from an EMBL/GenBank/DDBJ whole genome shotgun (WGS) entry which is preliminary data.</text>
</comment>
<dbReference type="SUPFAM" id="SSF63867">
    <property type="entry name" value="MoeA C-terminal domain-like"/>
    <property type="match status" value="1"/>
</dbReference>
<dbReference type="InterPro" id="IPR036135">
    <property type="entry name" value="MoeA_linker/N_sf"/>
</dbReference>
<keyword evidence="9" id="KW-1185">Reference proteome</keyword>
<evidence type="ECO:0000256" key="4">
    <source>
        <dbReference type="ARBA" id="ARBA00023150"/>
    </source>
</evidence>
<gene>
    <name evidence="8" type="ORF">QWZ03_06540</name>
</gene>
<evidence type="ECO:0000256" key="2">
    <source>
        <dbReference type="ARBA" id="ARBA00005046"/>
    </source>
</evidence>
<comment type="pathway">
    <text evidence="2 6">Cofactor biosynthesis; molybdopterin biosynthesis.</text>
</comment>
<dbReference type="SUPFAM" id="SSF63882">
    <property type="entry name" value="MoeA N-terminal region -like"/>
    <property type="match status" value="1"/>
</dbReference>
<keyword evidence="4 6" id="KW-0501">Molybdenum cofactor biosynthesis</keyword>
<dbReference type="InterPro" id="IPR001453">
    <property type="entry name" value="MoaB/Mog_dom"/>
</dbReference>
<evidence type="ECO:0000313" key="9">
    <source>
        <dbReference type="Proteomes" id="UP001180081"/>
    </source>
</evidence>
<evidence type="ECO:0000259" key="7">
    <source>
        <dbReference type="SMART" id="SM00852"/>
    </source>
</evidence>
<dbReference type="Pfam" id="PF03454">
    <property type="entry name" value="MoeA_C"/>
    <property type="match status" value="1"/>
</dbReference>
<protein>
    <recommendedName>
        <fullName evidence="6">Molybdopterin molybdenumtransferase</fullName>
        <ecNumber evidence="6">2.10.1.1</ecNumber>
    </recommendedName>
</protein>
<dbReference type="InterPro" id="IPR005110">
    <property type="entry name" value="MoeA_linker/N"/>
</dbReference>
<comment type="similarity">
    <text evidence="3 6">Belongs to the MoeA family.</text>
</comment>
<reference evidence="8" key="1">
    <citation type="journal article" date="2014" name="Int. J. Syst. Evol. Microbiol.">
        <title>Complete genome of a new Firmicutes species belonging to the dominant human colonic microbiota ('Ruminococcus bicirculans') reveals two chromosomes and a selective capacity to utilize plant glucans.</title>
        <authorList>
            <consortium name="NISC Comparative Sequencing Program"/>
            <person name="Wegmann U."/>
            <person name="Louis P."/>
            <person name="Goesmann A."/>
            <person name="Henrissat B."/>
            <person name="Duncan S.H."/>
            <person name="Flint H.J."/>
        </authorList>
    </citation>
    <scope>NUCLEOTIDE SEQUENCE</scope>
    <source>
        <strain evidence="8">CECT 7703</strain>
    </source>
</reference>
<dbReference type="NCBIfam" id="NF045515">
    <property type="entry name" value="Glp_gephyrin"/>
    <property type="match status" value="1"/>
</dbReference>
<evidence type="ECO:0000256" key="3">
    <source>
        <dbReference type="ARBA" id="ARBA00010763"/>
    </source>
</evidence>
<feature type="domain" description="MoaB/Mog" evidence="7">
    <location>
        <begin position="175"/>
        <end position="312"/>
    </location>
</feature>
<dbReference type="InterPro" id="IPR005111">
    <property type="entry name" value="MoeA_C_domain_IV"/>
</dbReference>
<dbReference type="Gene3D" id="2.40.340.10">
    <property type="entry name" value="MoeA, C-terminal, domain IV"/>
    <property type="match status" value="1"/>
</dbReference>